<gene>
    <name evidence="3" type="ORF">UFOVP84_7</name>
</gene>
<dbReference type="EC" id="3.1.-.-" evidence="1"/>
<feature type="active site" evidence="1">
    <location>
        <position position="31"/>
    </location>
</feature>
<reference evidence="3" key="1">
    <citation type="submission" date="2020-04" db="EMBL/GenBank/DDBJ databases">
        <authorList>
            <person name="Chiriac C."/>
            <person name="Salcher M."/>
            <person name="Ghai R."/>
            <person name="Kavagutti S V."/>
        </authorList>
    </citation>
    <scope>NUCLEOTIDE SEQUENCE</scope>
</reference>
<evidence type="ECO:0000259" key="2">
    <source>
        <dbReference type="Pfam" id="PF08722"/>
    </source>
</evidence>
<dbReference type="InterPro" id="IPR014833">
    <property type="entry name" value="TnsA_N"/>
</dbReference>
<name>A0A6J5KX53_9CAUD</name>
<comment type="similarity">
    <text evidence="1">Belongs to the Caudovirales head completion nuclease family.</text>
</comment>
<dbReference type="HAMAP" id="MF_04160">
    <property type="entry name" value="NUCL_HEAD_T4"/>
    <property type="match status" value="1"/>
</dbReference>
<dbReference type="EMBL" id="LR796208">
    <property type="protein sequence ID" value="CAB4126611.1"/>
    <property type="molecule type" value="Genomic_DNA"/>
</dbReference>
<keyword evidence="1" id="KW-0269">Exonuclease</keyword>
<comment type="function">
    <text evidence="1">During phage morphogenesis, plays an essential role in the head-tail joining step. The associated nuclease activity is essential for morphogenesis, possibly by cleaving packaged DNA to enable the joining of heads to tails. Displays both exo- and endonuclease activity.</text>
</comment>
<dbReference type="InterPro" id="IPR046390">
    <property type="entry name" value="NUCL_HEAD_T4"/>
</dbReference>
<accession>A0A6J5KX53</accession>
<protein>
    <recommendedName>
        <fullName evidence="1">Head completion nuclease</fullName>
        <ecNumber evidence="1">3.1.-.-</ecNumber>
    </recommendedName>
</protein>
<keyword evidence="1" id="KW-0540">Nuclease</keyword>
<feature type="active site" evidence="1">
    <location>
        <position position="70"/>
    </location>
</feature>
<proteinExistence type="inferred from homology"/>
<evidence type="ECO:0000256" key="1">
    <source>
        <dbReference type="HAMAP-Rule" id="MF_04160"/>
    </source>
</evidence>
<keyword evidence="1" id="KW-0378">Hydrolase</keyword>
<dbReference type="Pfam" id="PF08722">
    <property type="entry name" value="Tn7_TnsA-like_N"/>
    <property type="match status" value="1"/>
</dbReference>
<feature type="active site" evidence="1">
    <location>
        <position position="90"/>
    </location>
</feature>
<organism evidence="3">
    <name type="scientific">uncultured Caudovirales phage</name>
    <dbReference type="NCBI Taxonomy" id="2100421"/>
    <lineage>
        <taxon>Viruses</taxon>
        <taxon>Duplodnaviria</taxon>
        <taxon>Heunggongvirae</taxon>
        <taxon>Uroviricota</taxon>
        <taxon>Caudoviricetes</taxon>
        <taxon>Peduoviridae</taxon>
        <taxon>Maltschvirus</taxon>
        <taxon>Maltschvirus maltsch</taxon>
    </lineage>
</organism>
<dbReference type="GO" id="GO:0004519">
    <property type="term" value="F:endonuclease activity"/>
    <property type="evidence" value="ECO:0007669"/>
    <property type="project" value="UniProtKB-UniRule"/>
</dbReference>
<keyword evidence="1" id="KW-0255">Endonuclease</keyword>
<sequence length="149" mass="17874">MSKYHQGKYIVKNPQKYMGDPTNVIFRSSWERKYMIWCDNTSSVIYWQSEETIVPYRCATDNKWHKYYLDFRIQVKNKEGNLKTYLVEIKPLSQTLPPKYPGKQTKRYLNESLTFMKNQSKWDAAKAFARDRGWEFVVLTEKHLGITNK</sequence>
<evidence type="ECO:0000313" key="3">
    <source>
        <dbReference type="EMBL" id="CAB4126611.1"/>
    </source>
</evidence>
<dbReference type="GO" id="GO:0004527">
    <property type="term" value="F:exonuclease activity"/>
    <property type="evidence" value="ECO:0007669"/>
    <property type="project" value="UniProtKB-UniRule"/>
</dbReference>
<feature type="domain" description="TnsA endonuclease N-terminal" evidence="2">
    <location>
        <begin position="42"/>
        <end position="141"/>
    </location>
</feature>